<feature type="domain" description="YhdP central" evidence="3">
    <location>
        <begin position="7"/>
        <end position="1278"/>
    </location>
</feature>
<keyword evidence="2" id="KW-0812">Transmembrane</keyword>
<dbReference type="NCBIfam" id="TIGR02099">
    <property type="entry name" value="YhdP family protein"/>
    <property type="match status" value="1"/>
</dbReference>
<dbReference type="InterPro" id="IPR025263">
    <property type="entry name" value="YhdP_central"/>
</dbReference>
<accession>A0A3E0UI37</accession>
<sequence length="1351" mass="149390">MNITAFSNRWLNRLYKCIAILLVVVAVLISAMRLLLPYMQNYRAELQNHINTTYNTNIHIGALTMDWQKVGPVLVANNVRLVDTESAVVFIEHLDIKVNFWRSIQHRTLVTRGLTLDGAKVVIDTTKLANNGVSTEDSSIYDRLSDIFLLHVSNFSLTNSQVVVRTAGGDKKLALKHLNWLNQGNRHRASGEVLAQGLATNTAKVLVDFTGSEVADMSGQIYVRGQRVNVTPWLDRALTLENDKTYSELNWQSWLTIDNGLASNLLVSIEDSKLRWIVDEQEHEVQLKEALLNADILGDRIVLNSAPINVEVSGQAWQPIYLNADVIGDEVDSYLSGLDIAGVSELLPLFVDSPTLSKTLAQLSPSGQLNDIHIRRLSGEFAATAELIDYQQNYANSIPGVGRLNASVIAQGNQVVVQLKASDSQLDFAEHFKQPIAFTELAANLSAQFDDTGLNLNVDNFDFVAPNIALAGEVNIAVPKGGSASMALLANIERANVQQVNLYYPHRLMGDDLVNYLDRSLIDGQISSGQVLFNGAFRDFPFNEQQGIFVVDAELSDATFAFDTKWPAIERMDANLNFTNNGMLITAREGSLTGLNVAGVTAEIADLSKEQLLLVSADINQESPANVTQLMQQSPLKKSVGEVLTTLQISKSISGKFDLSLPLKNIKGVMAKGYVDFVDNQLELTKPAMSFANVNGRLTYQNDVINTQDLSLKWRNMPLSIEVTGRDQQDYYQTLLAIKGDWAAKEWLTQVPEPLKPYADGQLNWLGQVALNSHRGGGFSYEADITSDLLATELNLPAPYGKAKQSSLPLTAKVTGQLDKSTVSVSAGEELSFYGVLDHSETQFQRSHLVLGNDTMLLPMNGFHITTKLAYADIQAWQPFIDDILKSLPKSSKDNKAASLFPAPERIRGNIDQLDVLGQSLTNVSFNLLDEKNWWLLRLNAKEARSEIKFFPNWHQQGLEVDADFIHLAADMGDEGSADEDPETSVEQGIEKDKASDKNQTTQPPVELTYQERLALFNSIPKLDVVCDSCKLGKLDFGQVSFQLKHNGDKLNLENFKASRDKSKLELAGFWQLSPEQSMTELTGKITINELEREFDKFDYASVIKDSGMTADYDVYWQGGPTEFSLAKLNGQASIDIDDGYLSEVSDKGARIFSVLSLQSLVRKLTLDFRDIFSDGMFYTYIRADAQVKDGVLYTDNMRMKGAAGDLSVKGNTELAAGILDYRMSYKPNLTSSLPVLAWIATLNPAVFLAGVAIDEVFTSQVVSEFNFELTGSVNEPSFKEVNRKSRDVSVGRSTPPTFVENKPKMPAKPVEPEDIMPEGQLDEFIPPTPLDLNLNLVPNLGPNLNMYNNG</sequence>
<reference evidence="4 5" key="1">
    <citation type="submission" date="2018-08" db="EMBL/GenBank/DDBJ databases">
        <title>Thalassotalea euphylliae genome.</title>
        <authorList>
            <person name="Summers S."/>
            <person name="Rice S.A."/>
            <person name="Freckelton M.L."/>
            <person name="Nedved B.T."/>
            <person name="Hadfield M.G."/>
        </authorList>
    </citation>
    <scope>NUCLEOTIDE SEQUENCE [LARGE SCALE GENOMIC DNA]</scope>
    <source>
        <strain evidence="4 5">H2</strain>
    </source>
</reference>
<proteinExistence type="predicted"/>
<evidence type="ECO:0000313" key="5">
    <source>
        <dbReference type="Proteomes" id="UP000256999"/>
    </source>
</evidence>
<dbReference type="InterPro" id="IPR011836">
    <property type="entry name" value="YhdP"/>
</dbReference>
<dbReference type="OrthoDB" id="9762238at2"/>
<feature type="region of interest" description="Disordered" evidence="1">
    <location>
        <begin position="1285"/>
        <end position="1310"/>
    </location>
</feature>
<dbReference type="PANTHER" id="PTHR38690">
    <property type="entry name" value="PROTEASE-RELATED"/>
    <property type="match status" value="1"/>
</dbReference>
<organism evidence="4 5">
    <name type="scientific">Thalassotalea euphylliae</name>
    <dbReference type="NCBI Taxonomy" id="1655234"/>
    <lineage>
        <taxon>Bacteria</taxon>
        <taxon>Pseudomonadati</taxon>
        <taxon>Pseudomonadota</taxon>
        <taxon>Gammaproteobacteria</taxon>
        <taxon>Alteromonadales</taxon>
        <taxon>Colwelliaceae</taxon>
        <taxon>Thalassotalea</taxon>
    </lineage>
</organism>
<comment type="caution">
    <text evidence="4">The sequence shown here is derived from an EMBL/GenBank/DDBJ whole genome shotgun (WGS) entry which is preliminary data.</text>
</comment>
<evidence type="ECO:0000259" key="3">
    <source>
        <dbReference type="Pfam" id="PF13116"/>
    </source>
</evidence>
<keyword evidence="2" id="KW-1133">Transmembrane helix</keyword>
<gene>
    <name evidence="4" type="ORF">DXX92_15865</name>
</gene>
<dbReference type="RefSeq" id="WP_116001422.1">
    <property type="nucleotide sequence ID" value="NZ_QUOV01000001.1"/>
</dbReference>
<dbReference type="PANTHER" id="PTHR38690:SF1">
    <property type="entry name" value="PROTEASE"/>
    <property type="match status" value="1"/>
</dbReference>
<feature type="transmembrane region" description="Helical" evidence="2">
    <location>
        <begin position="14"/>
        <end position="36"/>
    </location>
</feature>
<evidence type="ECO:0000256" key="2">
    <source>
        <dbReference type="SAM" id="Phobius"/>
    </source>
</evidence>
<dbReference type="Pfam" id="PF13116">
    <property type="entry name" value="YhdP"/>
    <property type="match status" value="1"/>
</dbReference>
<evidence type="ECO:0000313" key="4">
    <source>
        <dbReference type="EMBL" id="REL36668.1"/>
    </source>
</evidence>
<name>A0A3E0UI37_9GAMM</name>
<dbReference type="Proteomes" id="UP000256999">
    <property type="component" value="Unassembled WGS sequence"/>
</dbReference>
<keyword evidence="2" id="KW-0472">Membrane</keyword>
<dbReference type="EMBL" id="QUOV01000001">
    <property type="protein sequence ID" value="REL36668.1"/>
    <property type="molecule type" value="Genomic_DNA"/>
</dbReference>
<protein>
    <submittedName>
        <fullName evidence="4">TIGR02099 family protein</fullName>
    </submittedName>
</protein>
<evidence type="ECO:0000256" key="1">
    <source>
        <dbReference type="SAM" id="MobiDB-lite"/>
    </source>
</evidence>
<feature type="region of interest" description="Disordered" evidence="1">
    <location>
        <begin position="973"/>
        <end position="1005"/>
    </location>
</feature>
<feature type="compositionally biased region" description="Acidic residues" evidence="1">
    <location>
        <begin position="973"/>
        <end position="984"/>
    </location>
</feature>